<name>A0A399IJ88_9CLOT</name>
<reference evidence="1 2" key="1">
    <citation type="submission" date="2018-08" db="EMBL/GenBank/DDBJ databases">
        <title>Genome of Clostridium chromiireducens C1, DSM12136.</title>
        <authorList>
            <person name="Xing M."/>
            <person name="Wei Y."/>
            <person name="Ang E.L."/>
            <person name="Zhao H."/>
            <person name="Zhang Y."/>
        </authorList>
    </citation>
    <scope>NUCLEOTIDE SEQUENCE [LARGE SCALE GENOMIC DNA]</scope>
    <source>
        <strain evidence="1 2">C1</strain>
    </source>
</reference>
<protein>
    <submittedName>
        <fullName evidence="1">Uncharacterized protein</fullName>
    </submittedName>
</protein>
<organism evidence="1 2">
    <name type="scientific">Clostridium chromiireducens</name>
    <dbReference type="NCBI Taxonomy" id="225345"/>
    <lineage>
        <taxon>Bacteria</taxon>
        <taxon>Bacillati</taxon>
        <taxon>Bacillota</taxon>
        <taxon>Clostridia</taxon>
        <taxon>Eubacteriales</taxon>
        <taxon>Clostridiaceae</taxon>
        <taxon>Clostridium</taxon>
    </lineage>
</organism>
<proteinExistence type="predicted"/>
<accession>A0A399IJ88</accession>
<dbReference type="Proteomes" id="UP000265930">
    <property type="component" value="Unassembled WGS sequence"/>
</dbReference>
<gene>
    <name evidence="1" type="ORF">D2A34_19855</name>
</gene>
<evidence type="ECO:0000313" key="2">
    <source>
        <dbReference type="Proteomes" id="UP000265930"/>
    </source>
</evidence>
<evidence type="ECO:0000313" key="1">
    <source>
        <dbReference type="EMBL" id="RII33084.1"/>
    </source>
</evidence>
<comment type="caution">
    <text evidence="1">The sequence shown here is derived from an EMBL/GenBank/DDBJ whole genome shotgun (WGS) entry which is preliminary data.</text>
</comment>
<dbReference type="EMBL" id="QXDJ01000005">
    <property type="protein sequence ID" value="RII33084.1"/>
    <property type="molecule type" value="Genomic_DNA"/>
</dbReference>
<dbReference type="RefSeq" id="WP_119367760.1">
    <property type="nucleotide sequence ID" value="NZ_QXDJ01000005.1"/>
</dbReference>
<sequence length="193" mass="23022">MAYIKSQVNGVMRRCMLFFIILICDFDGKSIEDGDLNFIKVSKKTILQDIDILMKNKIIGLHKEDDVYIVDYINTDYKLLCKANKFTAEEARINRLRRLCYIIYKLYYYSTVYEYIDINEFEDLYSDLDLRTRQRDMKLISDIGIKLIKTKVEDYEDETFDYEADGAFEDENFPTKDVNVIEIDNDKMKTLYE</sequence>
<dbReference type="AlphaFoldDB" id="A0A399IJ88"/>